<reference evidence="3" key="1">
    <citation type="submission" date="2021-02" db="EMBL/GenBank/DDBJ databases">
        <authorList>
            <person name="Nowell W R."/>
        </authorList>
    </citation>
    <scope>NUCLEOTIDE SEQUENCE</scope>
</reference>
<dbReference type="PANTHER" id="PTHR23022">
    <property type="entry name" value="TRANSPOSABLE ELEMENT-RELATED"/>
    <property type="match status" value="1"/>
</dbReference>
<dbReference type="InterPro" id="IPR052338">
    <property type="entry name" value="Transposase_5"/>
</dbReference>
<dbReference type="AlphaFoldDB" id="A0A818EVJ3"/>
<dbReference type="Gene3D" id="3.30.420.10">
    <property type="entry name" value="Ribonuclease H-like superfamily/Ribonuclease H"/>
    <property type="match status" value="1"/>
</dbReference>
<dbReference type="PANTHER" id="PTHR23022:SF135">
    <property type="entry name" value="SI:DKEY-77F5.3"/>
    <property type="match status" value="1"/>
</dbReference>
<evidence type="ECO:0008006" key="6">
    <source>
        <dbReference type="Google" id="ProtNLM"/>
    </source>
</evidence>
<feature type="domain" description="Tc1-like transposase DDE" evidence="2">
    <location>
        <begin position="152"/>
        <end position="303"/>
    </location>
</feature>
<evidence type="ECO:0000313" key="3">
    <source>
        <dbReference type="EMBL" id="CAF3465208.1"/>
    </source>
</evidence>
<evidence type="ECO:0000313" key="4">
    <source>
        <dbReference type="EMBL" id="CAF4840552.1"/>
    </source>
</evidence>
<dbReference type="Pfam" id="PF01498">
    <property type="entry name" value="HTH_Tnp_Tc3_2"/>
    <property type="match status" value="1"/>
</dbReference>
<sequence>MTRINTSDTDKAQIIAWRQEKVPIKTICDRTKQCKRTIMTILSAAKNLPSGSIPLTKPRSGRLKVTSKNTDMLLKREVTKNPRLTASELKISYPELLGKVSVRTVQHRLQKDLGLPCHMAAQKPLLTARMVKQRLEFANFYKHWTPEQWEKVMWSDESNFSIVHRGRVRVRRPIGSDRFSPAYTQKTVKHSQHVMVWGCFSGFLERGRIYFLPKNVTMNSDKYITCLEEKLLETYLIHESEMFMQDKAPCHTSKKVMKYLDDHHINVMQWCGNSPDLNPIENAWKIMKSKIRRACVSSLDELKEEIKRVWIREMTPEYFKNLAHSMPKRIQMVIEKKGQMTKY</sequence>
<dbReference type="GO" id="GO:0003677">
    <property type="term" value="F:DNA binding"/>
    <property type="evidence" value="ECO:0007669"/>
    <property type="project" value="InterPro"/>
</dbReference>
<dbReference type="InterPro" id="IPR036397">
    <property type="entry name" value="RNaseH_sf"/>
</dbReference>
<organism evidence="3 5">
    <name type="scientific">Rotaria socialis</name>
    <dbReference type="NCBI Taxonomy" id="392032"/>
    <lineage>
        <taxon>Eukaryota</taxon>
        <taxon>Metazoa</taxon>
        <taxon>Spiralia</taxon>
        <taxon>Gnathifera</taxon>
        <taxon>Rotifera</taxon>
        <taxon>Eurotatoria</taxon>
        <taxon>Bdelloidea</taxon>
        <taxon>Philodinida</taxon>
        <taxon>Philodinidae</taxon>
        <taxon>Rotaria</taxon>
    </lineage>
</organism>
<protein>
    <recommendedName>
        <fullName evidence="6">Transposase</fullName>
    </recommendedName>
</protein>
<accession>A0A818EVJ3</accession>
<dbReference type="Proteomes" id="UP000663838">
    <property type="component" value="Unassembled WGS sequence"/>
</dbReference>
<comment type="caution">
    <text evidence="3">The sequence shown here is derived from an EMBL/GenBank/DDBJ whole genome shotgun (WGS) entry which is preliminary data.</text>
</comment>
<evidence type="ECO:0000259" key="2">
    <source>
        <dbReference type="Pfam" id="PF13358"/>
    </source>
</evidence>
<proteinExistence type="predicted"/>
<dbReference type="GO" id="GO:0006313">
    <property type="term" value="P:DNA transposition"/>
    <property type="evidence" value="ECO:0007669"/>
    <property type="project" value="InterPro"/>
</dbReference>
<evidence type="ECO:0000259" key="1">
    <source>
        <dbReference type="Pfam" id="PF01498"/>
    </source>
</evidence>
<dbReference type="Pfam" id="PF13358">
    <property type="entry name" value="DDE_3"/>
    <property type="match status" value="1"/>
</dbReference>
<dbReference type="EMBL" id="CAJOBS010002949">
    <property type="protein sequence ID" value="CAF4840552.1"/>
    <property type="molecule type" value="Genomic_DNA"/>
</dbReference>
<evidence type="ECO:0000313" key="5">
    <source>
        <dbReference type="Proteomes" id="UP000663865"/>
    </source>
</evidence>
<dbReference type="InterPro" id="IPR038717">
    <property type="entry name" value="Tc1-like_DDE_dom"/>
</dbReference>
<gene>
    <name evidence="3" type="ORF">KIK155_LOCUS13395</name>
    <name evidence="4" type="ORF">TOA249_LOCUS26033</name>
</gene>
<dbReference type="Proteomes" id="UP000663865">
    <property type="component" value="Unassembled WGS sequence"/>
</dbReference>
<dbReference type="EMBL" id="CAJNYV010002262">
    <property type="protein sequence ID" value="CAF3465208.1"/>
    <property type="molecule type" value="Genomic_DNA"/>
</dbReference>
<dbReference type="InterPro" id="IPR002492">
    <property type="entry name" value="Transposase_Tc1-like"/>
</dbReference>
<feature type="domain" description="Transposase Tc1-like" evidence="1">
    <location>
        <begin position="74"/>
        <end position="142"/>
    </location>
</feature>
<dbReference type="GO" id="GO:0015074">
    <property type="term" value="P:DNA integration"/>
    <property type="evidence" value="ECO:0007669"/>
    <property type="project" value="InterPro"/>
</dbReference>
<name>A0A818EVJ3_9BILA</name>